<gene>
    <name evidence="2" type="ORF">EVAR_49873_1</name>
</gene>
<dbReference type="GO" id="GO:0003964">
    <property type="term" value="F:RNA-directed DNA polymerase activity"/>
    <property type="evidence" value="ECO:0007669"/>
    <property type="project" value="UniProtKB-KW"/>
</dbReference>
<name>A0A4C1XU48_EUMVA</name>
<reference evidence="2 3" key="1">
    <citation type="journal article" date="2019" name="Commun. Biol.">
        <title>The bagworm genome reveals a unique fibroin gene that provides high tensile strength.</title>
        <authorList>
            <person name="Kono N."/>
            <person name="Nakamura H."/>
            <person name="Ohtoshi R."/>
            <person name="Tomita M."/>
            <person name="Numata K."/>
            <person name="Arakawa K."/>
        </authorList>
    </citation>
    <scope>NUCLEOTIDE SEQUENCE [LARGE SCALE GENOMIC DNA]</scope>
</reference>
<dbReference type="Proteomes" id="UP000299102">
    <property type="component" value="Unassembled WGS sequence"/>
</dbReference>
<organism evidence="2 3">
    <name type="scientific">Eumeta variegata</name>
    <name type="common">Bagworm moth</name>
    <name type="synonym">Eumeta japonica</name>
    <dbReference type="NCBI Taxonomy" id="151549"/>
    <lineage>
        <taxon>Eukaryota</taxon>
        <taxon>Metazoa</taxon>
        <taxon>Ecdysozoa</taxon>
        <taxon>Arthropoda</taxon>
        <taxon>Hexapoda</taxon>
        <taxon>Insecta</taxon>
        <taxon>Pterygota</taxon>
        <taxon>Neoptera</taxon>
        <taxon>Endopterygota</taxon>
        <taxon>Lepidoptera</taxon>
        <taxon>Glossata</taxon>
        <taxon>Ditrysia</taxon>
        <taxon>Tineoidea</taxon>
        <taxon>Psychidae</taxon>
        <taxon>Oiketicinae</taxon>
        <taxon>Eumeta</taxon>
    </lineage>
</organism>
<keyword evidence="2" id="KW-0695">RNA-directed DNA polymerase</keyword>
<evidence type="ECO:0000313" key="2">
    <source>
        <dbReference type="EMBL" id="GBP67506.1"/>
    </source>
</evidence>
<evidence type="ECO:0000313" key="3">
    <source>
        <dbReference type="Proteomes" id="UP000299102"/>
    </source>
</evidence>
<proteinExistence type="predicted"/>
<feature type="region of interest" description="Disordered" evidence="1">
    <location>
        <begin position="926"/>
        <end position="950"/>
    </location>
</feature>
<evidence type="ECO:0000256" key="1">
    <source>
        <dbReference type="SAM" id="MobiDB-lite"/>
    </source>
</evidence>
<feature type="compositionally biased region" description="Acidic residues" evidence="1">
    <location>
        <begin position="1"/>
        <end position="10"/>
    </location>
</feature>
<comment type="caution">
    <text evidence="2">The sequence shown here is derived from an EMBL/GenBank/DDBJ whole genome shotgun (WGS) entry which is preliminary data.</text>
</comment>
<feature type="compositionally biased region" description="Polar residues" evidence="1">
    <location>
        <begin position="594"/>
        <end position="614"/>
    </location>
</feature>
<accession>A0A4C1XU48</accession>
<dbReference type="PANTHER" id="PTHR19446">
    <property type="entry name" value="REVERSE TRANSCRIPTASES"/>
    <property type="match status" value="1"/>
</dbReference>
<feature type="region of interest" description="Disordered" evidence="1">
    <location>
        <begin position="1"/>
        <end position="25"/>
    </location>
</feature>
<feature type="compositionally biased region" description="Basic residues" evidence="1">
    <location>
        <begin position="579"/>
        <end position="590"/>
    </location>
</feature>
<keyword evidence="2" id="KW-0808">Transferase</keyword>
<sequence length="950" mass="107591">MDISESEDESYNNLLKKQTKKRPRYGRVTDVNKKLRATTHELGPSCECKRFKCFEVLNEDQRYEIIRQFNELGNYQDQNLYLGGLITVHSVAQRRSRKTNNEGEPHQASYSYRVRCASKDVPVCQNAFRSLHGITGRRIQTLQSQLINEGKIQKDRRGKHDNRPRRLKDSVLEHIHGHIKSLKGRKSHYSLHESNKLYLPEELNISKLFEMFQELYPEDKVSYESYRSIFNTHYNITFGYPRDSYNGAWVSNVITNNRYKGPILQANEFTHPQKLYDSLLPISAAKYDDCIDLRSCDPISKRSPGNGRSRRRVRVHFGRLAFPRAGALGPFSAPFAPAFRAHFAHQLKNLFTQFLREKGFTYEEDSINSSIQPLETVRAFSPSPSASGKRAASVLCDDGSSCYIQMSGAPRLRTRATFKWQSPKSASEKELIGLKDTPNPVPLTDEVKNDFINQRFPICSVYKLHGRDGRPLSLLLAVLNKTGSAKEMCKNLSKVCGLSGITVEPPKKGRPGQCHRCQNYEHAAAHCYAQPRCVKCTVLHWTKECTRTRKSDSKPSYVLCGGNHTANYRCPRAPKFIKHTRRTDKVRSTRKSPPANNIQNYPTLGNKTKGTPSASEFRPAPGSTRLKPSGSALVNDKSPKGYSLGEDIKSVISILRLVKSEGFAELASDFRRKKVSIALEEIDTPAINKIPNEIESTNDIDNATGTLTSHITKVVKNCLRKVPVNSDHRKLPASVRKLMRAKNAALRRASDFPTPANRSYERALQRKVRERVREVRNDNWSALMEEITPTHKAYRQMVKALKSDGYEAVPALKNPDNTLAFEDREKAKVSLNPKDDLNSVTSNDVKGLVKNFKTRRAPGLYGIGNKAMKCFFSPLLAILVAIFNACLKNCYFPEVWKDAVTIGIPKPEKPRDLPANYRSMSLLSSLGTRAVRKNPQVATKRPPNKKRPYY</sequence>
<dbReference type="AlphaFoldDB" id="A0A4C1XU48"/>
<dbReference type="OrthoDB" id="6284373at2759"/>
<protein>
    <submittedName>
        <fullName evidence="2">RNA-directed DNA polymerase from mobile element jockey</fullName>
    </submittedName>
</protein>
<keyword evidence="3" id="KW-1185">Reference proteome</keyword>
<feature type="region of interest" description="Disordered" evidence="1">
    <location>
        <begin position="579"/>
        <end position="639"/>
    </location>
</feature>
<keyword evidence="2" id="KW-0548">Nucleotidyltransferase</keyword>
<dbReference type="EMBL" id="BGZK01000985">
    <property type="protein sequence ID" value="GBP67506.1"/>
    <property type="molecule type" value="Genomic_DNA"/>
</dbReference>